<feature type="transmembrane region" description="Helical" evidence="5">
    <location>
        <begin position="266"/>
        <end position="283"/>
    </location>
</feature>
<evidence type="ECO:0000256" key="4">
    <source>
        <dbReference type="ARBA" id="ARBA00023136"/>
    </source>
</evidence>
<dbReference type="Pfam" id="PF00001">
    <property type="entry name" value="7tm_1"/>
    <property type="match status" value="1"/>
</dbReference>
<sequence length="316" mass="35847">MADSELAVRIIFGIIAFVGAVINCFIFHLLMKVKLGSRSTMTLLCNQCLFDALSCLIAILTNVTGPVVHTANLTFNAIMCYLWSYGSFLSISVVLSMHNLICISVDRLFATFCPIGYKQRQKWLIVCSYIYLLLIVLVLCVPFFFNRRYQNELCLWEYATDDPNLPIVSSIHSYIWLVFEYVLPALLTGGLHALIVWKLLRNRKQACVSPQSDDQTEVQMRRLVGTTVLYCLVCALFQLPDALAYLFERMQIGSYDPGSVMHQARLMSITIAYCVNPCILILLNRPLRELATQQFVMCATCPHLKWQKAAGKRAET</sequence>
<feature type="transmembrane region" description="Helical" evidence="5">
    <location>
        <begin position="6"/>
        <end position="31"/>
    </location>
</feature>
<dbReference type="PROSITE" id="PS50262">
    <property type="entry name" value="G_PROTEIN_RECEP_F1_2"/>
    <property type="match status" value="1"/>
</dbReference>
<dbReference type="EMBL" id="JTDE01021368">
    <property type="protein sequence ID" value="KAF7233026.1"/>
    <property type="molecule type" value="Genomic_DNA"/>
</dbReference>
<dbReference type="Gene3D" id="1.20.1070.10">
    <property type="entry name" value="Rhodopsin 7-helix transmembrane proteins"/>
    <property type="match status" value="1"/>
</dbReference>
<dbReference type="SUPFAM" id="SSF81321">
    <property type="entry name" value="Family A G protein-coupled receptor-like"/>
    <property type="match status" value="1"/>
</dbReference>
<evidence type="ECO:0000256" key="2">
    <source>
        <dbReference type="ARBA" id="ARBA00022692"/>
    </source>
</evidence>
<evidence type="ECO:0000256" key="1">
    <source>
        <dbReference type="ARBA" id="ARBA00004370"/>
    </source>
</evidence>
<gene>
    <name evidence="7" type="ORF">EG68_05524</name>
</gene>
<dbReference type="Proteomes" id="UP000822476">
    <property type="component" value="Unassembled WGS sequence"/>
</dbReference>
<dbReference type="PANTHER" id="PTHR45698">
    <property type="entry name" value="TRACE AMINE-ASSOCIATED RECEPTOR 19N-RELATED"/>
    <property type="match status" value="1"/>
</dbReference>
<dbReference type="InterPro" id="IPR017452">
    <property type="entry name" value="GPCR_Rhodpsn_7TM"/>
</dbReference>
<name>A0A8S9YA68_9TREM</name>
<comment type="caution">
    <text evidence="7">The sequence shown here is derived from an EMBL/GenBank/DDBJ whole genome shotgun (WGS) entry which is preliminary data.</text>
</comment>
<feature type="transmembrane region" description="Helical" evidence="5">
    <location>
        <begin position="227"/>
        <end position="246"/>
    </location>
</feature>
<comment type="subcellular location">
    <subcellularLocation>
        <location evidence="1">Membrane</location>
    </subcellularLocation>
</comment>
<dbReference type="AlphaFoldDB" id="A0A8S9YA68"/>
<feature type="domain" description="G-protein coupled receptors family 1 profile" evidence="6">
    <location>
        <begin position="22"/>
        <end position="280"/>
    </location>
</feature>
<dbReference type="OrthoDB" id="6255024at2759"/>
<evidence type="ECO:0000256" key="5">
    <source>
        <dbReference type="SAM" id="Phobius"/>
    </source>
</evidence>
<keyword evidence="4 5" id="KW-0472">Membrane</keyword>
<feature type="transmembrane region" description="Helical" evidence="5">
    <location>
        <begin position="81"/>
        <end position="102"/>
    </location>
</feature>
<dbReference type="GO" id="GO:0004930">
    <property type="term" value="F:G protein-coupled receptor activity"/>
    <property type="evidence" value="ECO:0007669"/>
    <property type="project" value="InterPro"/>
</dbReference>
<feature type="transmembrane region" description="Helical" evidence="5">
    <location>
        <begin position="174"/>
        <end position="197"/>
    </location>
</feature>
<accession>A0A8S9YA68</accession>
<evidence type="ECO:0000259" key="6">
    <source>
        <dbReference type="PROSITE" id="PS50262"/>
    </source>
</evidence>
<reference evidence="7" key="1">
    <citation type="submission" date="2019-07" db="EMBL/GenBank/DDBJ databases">
        <title>Annotation for the trematode Paragonimus miyazaki's.</title>
        <authorList>
            <person name="Choi Y.-J."/>
        </authorList>
    </citation>
    <scope>NUCLEOTIDE SEQUENCE</scope>
    <source>
        <strain evidence="7">Japan</strain>
    </source>
</reference>
<organism evidence="7 8">
    <name type="scientific">Paragonimus skrjabini miyazakii</name>
    <dbReference type="NCBI Taxonomy" id="59628"/>
    <lineage>
        <taxon>Eukaryota</taxon>
        <taxon>Metazoa</taxon>
        <taxon>Spiralia</taxon>
        <taxon>Lophotrochozoa</taxon>
        <taxon>Platyhelminthes</taxon>
        <taxon>Trematoda</taxon>
        <taxon>Digenea</taxon>
        <taxon>Plagiorchiida</taxon>
        <taxon>Troglotremata</taxon>
        <taxon>Troglotrematidae</taxon>
        <taxon>Paragonimus</taxon>
    </lineage>
</organism>
<dbReference type="PANTHER" id="PTHR45698:SF1">
    <property type="entry name" value="TRACE AMINE-ASSOCIATED RECEPTOR 13C-LIKE"/>
    <property type="match status" value="1"/>
</dbReference>
<proteinExistence type="predicted"/>
<feature type="transmembrane region" description="Helical" evidence="5">
    <location>
        <begin position="123"/>
        <end position="145"/>
    </location>
</feature>
<keyword evidence="8" id="KW-1185">Reference proteome</keyword>
<dbReference type="GO" id="GO:0016020">
    <property type="term" value="C:membrane"/>
    <property type="evidence" value="ECO:0007669"/>
    <property type="project" value="UniProtKB-SubCell"/>
</dbReference>
<evidence type="ECO:0000313" key="8">
    <source>
        <dbReference type="Proteomes" id="UP000822476"/>
    </source>
</evidence>
<keyword evidence="2 5" id="KW-0812">Transmembrane</keyword>
<feature type="transmembrane region" description="Helical" evidence="5">
    <location>
        <begin position="43"/>
        <end position="61"/>
    </location>
</feature>
<evidence type="ECO:0000256" key="3">
    <source>
        <dbReference type="ARBA" id="ARBA00022989"/>
    </source>
</evidence>
<dbReference type="CDD" id="cd00637">
    <property type="entry name" value="7tm_classA_rhodopsin-like"/>
    <property type="match status" value="1"/>
</dbReference>
<dbReference type="InterPro" id="IPR000276">
    <property type="entry name" value="GPCR_Rhodpsn"/>
</dbReference>
<evidence type="ECO:0000313" key="7">
    <source>
        <dbReference type="EMBL" id="KAF7233026.1"/>
    </source>
</evidence>
<protein>
    <recommendedName>
        <fullName evidence="6">G-protein coupled receptors family 1 profile domain-containing protein</fullName>
    </recommendedName>
</protein>
<keyword evidence="3 5" id="KW-1133">Transmembrane helix</keyword>